<dbReference type="EMBL" id="CALNXI010000683">
    <property type="protein sequence ID" value="CAH3032849.1"/>
    <property type="molecule type" value="Genomic_DNA"/>
</dbReference>
<feature type="region of interest" description="Disordered" evidence="2">
    <location>
        <begin position="572"/>
        <end position="676"/>
    </location>
</feature>
<gene>
    <name evidence="4" type="ORF">PEVE_00039135</name>
</gene>
<feature type="compositionally biased region" description="Polar residues" evidence="2">
    <location>
        <begin position="919"/>
        <end position="935"/>
    </location>
</feature>
<feature type="region of interest" description="Disordered" evidence="2">
    <location>
        <begin position="523"/>
        <end position="543"/>
    </location>
</feature>
<keyword evidence="1" id="KW-0175">Coiled coil</keyword>
<dbReference type="InterPro" id="IPR031813">
    <property type="entry name" value="DUF4745"/>
</dbReference>
<evidence type="ECO:0000259" key="3">
    <source>
        <dbReference type="Pfam" id="PF15923"/>
    </source>
</evidence>
<dbReference type="PANTHER" id="PTHR15703:SF3">
    <property type="entry name" value="GRANULE ASSOCIATED RAC AND RHOG EFFECTOR PROTEIN 1"/>
    <property type="match status" value="1"/>
</dbReference>
<evidence type="ECO:0000256" key="2">
    <source>
        <dbReference type="SAM" id="MobiDB-lite"/>
    </source>
</evidence>
<dbReference type="Gene3D" id="1.20.1270.60">
    <property type="entry name" value="Arfaptin homology (AH) domain/BAR domain"/>
    <property type="match status" value="1"/>
</dbReference>
<accession>A0ABN8MPI8</accession>
<evidence type="ECO:0000256" key="1">
    <source>
        <dbReference type="SAM" id="Coils"/>
    </source>
</evidence>
<comment type="caution">
    <text evidence="4">The sequence shown here is derived from an EMBL/GenBank/DDBJ whole genome shotgun (WGS) entry which is preliminary data.</text>
</comment>
<dbReference type="InterPro" id="IPR043385">
    <property type="entry name" value="GARRE1"/>
</dbReference>
<feature type="region of interest" description="Disordered" evidence="2">
    <location>
        <begin position="955"/>
        <end position="977"/>
    </location>
</feature>
<protein>
    <recommendedName>
        <fullName evidence="3">DUF4745 domain-containing protein</fullName>
    </recommendedName>
</protein>
<organism evidence="4 5">
    <name type="scientific">Porites evermanni</name>
    <dbReference type="NCBI Taxonomy" id="104178"/>
    <lineage>
        <taxon>Eukaryota</taxon>
        <taxon>Metazoa</taxon>
        <taxon>Cnidaria</taxon>
        <taxon>Anthozoa</taxon>
        <taxon>Hexacorallia</taxon>
        <taxon>Scleractinia</taxon>
        <taxon>Fungiina</taxon>
        <taxon>Poritidae</taxon>
        <taxon>Porites</taxon>
    </lineage>
</organism>
<dbReference type="PANTHER" id="PTHR15703">
    <property type="entry name" value="RIKEN CDNA 4931406P16 GENE"/>
    <property type="match status" value="1"/>
</dbReference>
<feature type="compositionally biased region" description="Polar residues" evidence="2">
    <location>
        <begin position="641"/>
        <end position="651"/>
    </location>
</feature>
<feature type="compositionally biased region" description="Basic and acidic residues" evidence="2">
    <location>
        <begin position="845"/>
        <end position="877"/>
    </location>
</feature>
<dbReference type="Pfam" id="PF15923">
    <property type="entry name" value="DUF4745"/>
    <property type="match status" value="1"/>
</dbReference>
<feature type="compositionally biased region" description="Basic and acidic residues" evidence="2">
    <location>
        <begin position="652"/>
        <end position="661"/>
    </location>
</feature>
<feature type="region of interest" description="Disordered" evidence="2">
    <location>
        <begin position="767"/>
        <end position="938"/>
    </location>
</feature>
<evidence type="ECO:0000313" key="4">
    <source>
        <dbReference type="EMBL" id="CAH3032849.1"/>
    </source>
</evidence>
<proteinExistence type="predicted"/>
<feature type="compositionally biased region" description="Polar residues" evidence="2">
    <location>
        <begin position="809"/>
        <end position="820"/>
    </location>
</feature>
<dbReference type="InterPro" id="IPR027267">
    <property type="entry name" value="AH/BAR_dom_sf"/>
</dbReference>
<feature type="coiled-coil region" evidence="1">
    <location>
        <begin position="127"/>
        <end position="178"/>
    </location>
</feature>
<dbReference type="CDD" id="cd07307">
    <property type="entry name" value="BAR"/>
    <property type="match status" value="1"/>
</dbReference>
<reference evidence="4 5" key="1">
    <citation type="submission" date="2022-05" db="EMBL/GenBank/DDBJ databases">
        <authorList>
            <consortium name="Genoscope - CEA"/>
            <person name="William W."/>
        </authorList>
    </citation>
    <scope>NUCLEOTIDE SEQUENCE [LARGE SCALE GENOMIC DNA]</scope>
</reference>
<dbReference type="SUPFAM" id="SSF103657">
    <property type="entry name" value="BAR/IMD domain-like"/>
    <property type="match status" value="1"/>
</dbReference>
<feature type="domain" description="DUF4745" evidence="3">
    <location>
        <begin position="44"/>
        <end position="123"/>
    </location>
</feature>
<feature type="compositionally biased region" description="Acidic residues" evidence="2">
    <location>
        <begin position="609"/>
        <end position="619"/>
    </location>
</feature>
<evidence type="ECO:0000313" key="5">
    <source>
        <dbReference type="Proteomes" id="UP001159427"/>
    </source>
</evidence>
<dbReference type="Proteomes" id="UP001159427">
    <property type="component" value="Unassembled WGS sequence"/>
</dbReference>
<sequence>MDSVRYLSYHQWKETKGDTSKAQTYHQKLLTNVGTLESNVGLIEKLIKGYLDATKAFCGAGSQLAEAFSTVLKETPLLEISQQLKQVVEEIDHVAHKSSVHITSQILGTLCDFTATLPELRRAIEAHKRSVQNYESCQENLDVLEKDDSLVNNDGKRLKTSRQRFRAATEELTTVEEQLYRSFSEVEENRVKMLGSCFLSLLQVQAQFLMSSADLTTSLGGFHEIGDYLRDREVTLALKDATATWISLAQSNQALRHGELLSREQVQFLTLGGQGDLADPDRKDLIQKVNTLLKNYKKEFERAPTPEADIPAGFHKNPRGIELALKGCCSELEAIAAGGVTEASTVQEMEQQILKLIPKLQLKIGYVITEVCSSPSKANDNFKSKMHCIRDLVSSVAKQNDIPLNRETLDMFVLMVLYEACSPVSSSAAKAAVQLLFGRAHLVTAKPSRDKNTRLAQVYVKGTSIHVEVSTTWVITEDASTFSCLSKDLDFPSPLGTVDALYTSKFSLMDYLEDKERPLPAIHIKQRNRSKSPPLLTKLDTSPCHKHKSFRKTFTKATSKIFSRKSVAAKAANNSNAVADPASQNAVSGTGTRNESSGNRTSVASSTDTGDDHDTDIDDPTPLPPPRPRRWAKKAKEQSMAPDNNTSSSSKVVEEQTKTDDPPSPSDWSRSVPQFPLPTFKPTMQICQSELSLASQEELTEVINFLSGAPIKLRLLNEDDVNPSMAESHMTPIDSGLGSIYSMAMSNVTQPSSALTQVCDKVDDSAKDNQEVMPSTSSSETTENPPVAVNTAEDSSKEFKLPKTHMVTIETQTSPTTEVSPTFFVKPADTDEKELCTETPAASAEKQDNQPLPEDKVNGGDESKTDRDSDEKDKDAILQESPPSSLIQVKDGATSGSDVIPENVPEKETAKLRVDDKQTNPNKTTSPVLVTVSSEEGTDGKISISESLRNVWEKTSVPVDASDPGNSNSEGSSLRKKDIHGSQDTLYHSCWSLSDFPGSDKNEEADEDAKSLNESLLPSNSGPGLLDLGLKWPSYGSSIHGNPVWANFPSGQGGNWNQSHESLNKDGSGRGKTVFSLGLGITGPDMLAAARGGSCDAVHSGHFPSTPTVGKPWSTEDLAQKIPWSARDSSPPPLWAKTTSLTEDTLRPSHHRAPLPPQHYSDPFLPRENWWPGHGRSAAPTGYPHPAYARYQSTLQRQRAFDNMQYGMPGGLQRNRGMIGGQSAFQPVQAGFRKHGQQILPGHLQVPPHYTTGHGSHHNSNPRF</sequence>
<feature type="compositionally biased region" description="Polar residues" evidence="2">
    <location>
        <begin position="582"/>
        <end position="606"/>
    </location>
</feature>
<feature type="compositionally biased region" description="Basic and acidic residues" evidence="2">
    <location>
        <begin position="904"/>
        <end position="918"/>
    </location>
</feature>
<keyword evidence="5" id="KW-1185">Reference proteome</keyword>
<name>A0ABN8MPI8_9CNID</name>